<evidence type="ECO:0000313" key="2">
    <source>
        <dbReference type="EMBL" id="MDT9686672.1"/>
    </source>
</evidence>
<protein>
    <recommendedName>
        <fullName evidence="4">Transposase</fullName>
    </recommendedName>
</protein>
<organism evidence="2 3">
    <name type="scientific">Streptomyces tamarix</name>
    <dbReference type="NCBI Taxonomy" id="3078565"/>
    <lineage>
        <taxon>Bacteria</taxon>
        <taxon>Bacillati</taxon>
        <taxon>Actinomycetota</taxon>
        <taxon>Actinomycetes</taxon>
        <taxon>Kitasatosporales</taxon>
        <taxon>Streptomycetaceae</taxon>
        <taxon>Streptomyces</taxon>
    </lineage>
</organism>
<proteinExistence type="predicted"/>
<dbReference type="RefSeq" id="WP_315881698.1">
    <property type="nucleotide sequence ID" value="NZ_JAWCTQ010000082.1"/>
</dbReference>
<evidence type="ECO:0000256" key="1">
    <source>
        <dbReference type="SAM" id="Coils"/>
    </source>
</evidence>
<dbReference type="EMBL" id="JAWCTQ010000082">
    <property type="protein sequence ID" value="MDT9686672.1"/>
    <property type="molecule type" value="Genomic_DNA"/>
</dbReference>
<evidence type="ECO:0008006" key="4">
    <source>
        <dbReference type="Google" id="ProtNLM"/>
    </source>
</evidence>
<dbReference type="Proteomes" id="UP001250181">
    <property type="component" value="Unassembled WGS sequence"/>
</dbReference>
<feature type="coiled-coil region" evidence="1">
    <location>
        <begin position="72"/>
        <end position="99"/>
    </location>
</feature>
<accession>A0ABU3QVB6</accession>
<reference evidence="2 3" key="1">
    <citation type="submission" date="2023-09" db="EMBL/GenBank/DDBJ databases">
        <title>Streptomyces sp. nov.: A antagonism against Alternaria gaisen Producing Streptochlin, Isolated from Tamarix root soil.</title>
        <authorList>
            <person name="Chen Y."/>
        </authorList>
    </citation>
    <scope>NUCLEOTIDE SEQUENCE [LARGE SCALE GENOMIC DNA]</scope>
    <source>
        <strain evidence="2 3">TRM76323</strain>
    </source>
</reference>
<comment type="caution">
    <text evidence="2">The sequence shown here is derived from an EMBL/GenBank/DDBJ whole genome shotgun (WGS) entry which is preliminary data.</text>
</comment>
<gene>
    <name evidence="2" type="ORF">RND61_32100</name>
</gene>
<sequence>MSTDREAERGAIQAAIQRLLAGTPTRSTGALTVVQLAAEAGVKRWVLTHKHPDLRQGFEAARESVNGIPAAFQHLQAKVDDLEATNKRLRKRNSELAERNEIYAQVIHALTTELTELRQDRSLPTNVRRLPTEPTRSLRT</sequence>
<keyword evidence="3" id="KW-1185">Reference proteome</keyword>
<keyword evidence="1" id="KW-0175">Coiled coil</keyword>
<name>A0ABU3QVB6_9ACTN</name>
<evidence type="ECO:0000313" key="3">
    <source>
        <dbReference type="Proteomes" id="UP001250181"/>
    </source>
</evidence>